<evidence type="ECO:0000313" key="2">
    <source>
        <dbReference type="Proteomes" id="UP000326289"/>
    </source>
</evidence>
<keyword evidence="2" id="KW-1185">Reference proteome</keyword>
<dbReference type="Proteomes" id="UP000326289">
    <property type="component" value="Unassembled WGS sequence"/>
</dbReference>
<dbReference type="AlphaFoldDB" id="A0A5N6IQX9"/>
<organism evidence="1 2">
    <name type="scientific">Aspergillus minisclerotigenes</name>
    <dbReference type="NCBI Taxonomy" id="656917"/>
    <lineage>
        <taxon>Eukaryota</taxon>
        <taxon>Fungi</taxon>
        <taxon>Dikarya</taxon>
        <taxon>Ascomycota</taxon>
        <taxon>Pezizomycotina</taxon>
        <taxon>Eurotiomycetes</taxon>
        <taxon>Eurotiomycetidae</taxon>
        <taxon>Eurotiales</taxon>
        <taxon>Aspergillaceae</taxon>
        <taxon>Aspergillus</taxon>
        <taxon>Aspergillus subgen. Circumdati</taxon>
    </lineage>
</organism>
<gene>
    <name evidence="1" type="ORF">BDV30DRAFT_218568</name>
</gene>
<name>A0A5N6IQX9_9EURO</name>
<accession>A0A5N6IQX9</accession>
<reference evidence="1 2" key="1">
    <citation type="submission" date="2019-04" db="EMBL/GenBank/DDBJ databases">
        <title>Fungal friends and foes A comparative genomics study of 23 Aspergillus species from section Flavi.</title>
        <authorList>
            <consortium name="DOE Joint Genome Institute"/>
            <person name="Kjaerbolling I."/>
            <person name="Vesth T.C."/>
            <person name="Frisvad J.C."/>
            <person name="Nybo J.L."/>
            <person name="Theobald S."/>
            <person name="Kildgaard S."/>
            <person name="Petersen T.I."/>
            <person name="Kuo A."/>
            <person name="Sato A."/>
            <person name="Lyhne E.K."/>
            <person name="Kogle M.E."/>
            <person name="Wiebenga A."/>
            <person name="Kun R.S."/>
            <person name="Lubbers R.J."/>
            <person name="Makela M.R."/>
            <person name="Barry K."/>
            <person name="Chovatia M."/>
            <person name="Clum A."/>
            <person name="Daum C."/>
            <person name="Haridas S."/>
            <person name="He G."/>
            <person name="LaButti K."/>
            <person name="Lipzen A."/>
            <person name="Mondo S."/>
            <person name="Pangilinan J."/>
            <person name="Riley R."/>
            <person name="Salamov A."/>
            <person name="Simmons B.A."/>
            <person name="Magnuson J.K."/>
            <person name="Henrissat B."/>
            <person name="Mortensen U.H."/>
            <person name="Larsen T.O."/>
            <person name="De vries R.P."/>
            <person name="Grigoriev I.V."/>
            <person name="Machida M."/>
            <person name="Baker S.E."/>
            <person name="Andersen M.R."/>
        </authorList>
    </citation>
    <scope>NUCLEOTIDE SEQUENCE [LARGE SCALE GENOMIC DNA]</scope>
    <source>
        <strain evidence="1 2">CBS 117635</strain>
    </source>
</reference>
<proteinExistence type="predicted"/>
<dbReference type="InterPro" id="IPR025363">
    <property type="entry name" value="DUF4267"/>
</dbReference>
<protein>
    <submittedName>
        <fullName evidence="1">Uncharacterized protein</fullName>
    </submittedName>
</protein>
<sequence>MTPITLFPLSTLTTATALSAGFLGLGAFHFLSPSWTCSFFGLPCPLANLQIPATSVGKDRLDGQVAPSALPFMYANGGRELMLSIAVWIMGTQRNRQGISALIYGMSLRVHCTKL</sequence>
<evidence type="ECO:0000313" key="1">
    <source>
        <dbReference type="EMBL" id="KAB8268320.1"/>
    </source>
</evidence>
<dbReference type="Pfam" id="PF14087">
    <property type="entry name" value="DUF4267"/>
    <property type="match status" value="1"/>
</dbReference>
<dbReference type="EMBL" id="ML732872">
    <property type="protein sequence ID" value="KAB8268320.1"/>
    <property type="molecule type" value="Genomic_DNA"/>
</dbReference>